<keyword evidence="16" id="KW-1185">Reference proteome</keyword>
<evidence type="ECO:0000256" key="12">
    <source>
        <dbReference type="SAM" id="Coils"/>
    </source>
</evidence>
<dbReference type="GO" id="GO:0004673">
    <property type="term" value="F:protein histidine kinase activity"/>
    <property type="evidence" value="ECO:0007669"/>
    <property type="project" value="UniProtKB-EC"/>
</dbReference>
<dbReference type="OrthoDB" id="341208at2"/>
<accession>A0A4V3DBM1</accession>
<dbReference type="GO" id="GO:0005524">
    <property type="term" value="F:ATP binding"/>
    <property type="evidence" value="ECO:0007669"/>
    <property type="project" value="UniProtKB-KW"/>
</dbReference>
<evidence type="ECO:0000256" key="4">
    <source>
        <dbReference type="ARBA" id="ARBA00022553"/>
    </source>
</evidence>
<proteinExistence type="predicted"/>
<evidence type="ECO:0000256" key="9">
    <source>
        <dbReference type="ARBA" id="ARBA00022840"/>
    </source>
</evidence>
<evidence type="ECO:0000256" key="1">
    <source>
        <dbReference type="ARBA" id="ARBA00000085"/>
    </source>
</evidence>
<dbReference type="SMART" id="SM00911">
    <property type="entry name" value="HWE_HK"/>
    <property type="match status" value="1"/>
</dbReference>
<dbReference type="PANTHER" id="PTHR41523:SF8">
    <property type="entry name" value="ETHYLENE RESPONSE SENSOR PROTEIN"/>
    <property type="match status" value="1"/>
</dbReference>
<dbReference type="EC" id="2.7.13.3" evidence="3"/>
<dbReference type="Gene3D" id="3.30.565.10">
    <property type="entry name" value="Histidine kinase-like ATPase, C-terminal domain"/>
    <property type="match status" value="1"/>
</dbReference>
<evidence type="ECO:0000256" key="8">
    <source>
        <dbReference type="ARBA" id="ARBA00022777"/>
    </source>
</evidence>
<dbReference type="InterPro" id="IPR011102">
    <property type="entry name" value="Sig_transdc_His_kinase_HWE"/>
</dbReference>
<evidence type="ECO:0000313" key="16">
    <source>
        <dbReference type="Proteomes" id="UP000295391"/>
    </source>
</evidence>
<evidence type="ECO:0000256" key="6">
    <source>
        <dbReference type="ARBA" id="ARBA00022692"/>
    </source>
</evidence>
<dbReference type="RefSeq" id="WP_133571742.1">
    <property type="nucleotide sequence ID" value="NZ_SNYR01000001.1"/>
</dbReference>
<dbReference type="GO" id="GO:0007165">
    <property type="term" value="P:signal transduction"/>
    <property type="evidence" value="ECO:0007669"/>
    <property type="project" value="UniProtKB-ARBA"/>
</dbReference>
<keyword evidence="9" id="KW-0067">ATP-binding</keyword>
<evidence type="ECO:0000259" key="14">
    <source>
        <dbReference type="PROSITE" id="PS50839"/>
    </source>
</evidence>
<dbReference type="Proteomes" id="UP000295391">
    <property type="component" value="Unassembled WGS sequence"/>
</dbReference>
<dbReference type="Pfam" id="PF03924">
    <property type="entry name" value="CHASE"/>
    <property type="match status" value="1"/>
</dbReference>
<evidence type="ECO:0000256" key="2">
    <source>
        <dbReference type="ARBA" id="ARBA00004370"/>
    </source>
</evidence>
<comment type="catalytic activity">
    <reaction evidence="1">
        <text>ATP + protein L-histidine = ADP + protein N-phospho-L-histidine.</text>
        <dbReference type="EC" id="2.7.13.3"/>
    </reaction>
</comment>
<keyword evidence="5" id="KW-0808">Transferase</keyword>
<dbReference type="PROSITE" id="PS50839">
    <property type="entry name" value="CHASE"/>
    <property type="match status" value="1"/>
</dbReference>
<dbReference type="InterPro" id="IPR036890">
    <property type="entry name" value="HATPase_C_sf"/>
</dbReference>
<feature type="transmembrane region" description="Helical" evidence="13">
    <location>
        <begin position="293"/>
        <end position="315"/>
    </location>
</feature>
<keyword evidence="6 13" id="KW-0812">Transmembrane</keyword>
<keyword evidence="4" id="KW-0597">Phosphoprotein</keyword>
<protein>
    <recommendedName>
        <fullName evidence="3">histidine kinase</fullName>
        <ecNumber evidence="3">2.7.13.3</ecNumber>
    </recommendedName>
</protein>
<feature type="coiled-coil region" evidence="12">
    <location>
        <begin position="323"/>
        <end position="354"/>
    </location>
</feature>
<sequence>MKRFLPFIVFLLVTSLGIGMTTVVYRAELNAEQKRFEIMAEEAVNQLRERLRQHIALLSATRALFAATDGEVDGTAFKQFVAGLGIDDQYAGIQGIGYARFIKTGEEIKAQLDISTNYALGRAVWPETEQEYRTPIVLLEPQDERNKAALGYDMFEEPSRRAAIMRALQSGQAAASAPVELVQEITSHKQAGFLVYFPFGRSDASTIVEDEVRGFIYAPFRAGDLHLAALTPQETRGVALRSSDGDQFLFQTAKFAPENATYNVVRELEFAGRIWNIELHETSIFYDAPFPHLSSLILGTLSAILAFALAIAIVAQQNAVRQAHEVKRLVEETLKEKEMLLQEMRHRIKNSIARVLAIARQTANSAETIEDFSESFTARLHAMSKSQDLLTRSKWQRADLRTLLSAELEQVFGDGSDHVVLEGPKTELNEQATQAIGLVCHELATNALKYGGVTEPGGRLKVEWSLSGKKAKRRLKLHWREFAENANPPSDKKGFGTKLIDANIRGELSGSIEREFDKDGLSVIIDIPLSR</sequence>
<dbReference type="InterPro" id="IPR042240">
    <property type="entry name" value="CHASE_sf"/>
</dbReference>
<evidence type="ECO:0000256" key="7">
    <source>
        <dbReference type="ARBA" id="ARBA00022741"/>
    </source>
</evidence>
<dbReference type="SMART" id="SM01079">
    <property type="entry name" value="CHASE"/>
    <property type="match status" value="1"/>
</dbReference>
<evidence type="ECO:0000256" key="10">
    <source>
        <dbReference type="ARBA" id="ARBA00022989"/>
    </source>
</evidence>
<name>A0A4V3DBM1_9HYPH</name>
<comment type="caution">
    <text evidence="15">The sequence shown here is derived from an EMBL/GenBank/DDBJ whole genome shotgun (WGS) entry which is preliminary data.</text>
</comment>
<keyword evidence="7" id="KW-0547">Nucleotide-binding</keyword>
<dbReference type="Gene3D" id="3.30.450.350">
    <property type="entry name" value="CHASE domain"/>
    <property type="match status" value="1"/>
</dbReference>
<organism evidence="15 16">
    <name type="scientific">Maritalea mobilis</name>
    <dbReference type="NCBI Taxonomy" id="483324"/>
    <lineage>
        <taxon>Bacteria</taxon>
        <taxon>Pseudomonadati</taxon>
        <taxon>Pseudomonadota</taxon>
        <taxon>Alphaproteobacteria</taxon>
        <taxon>Hyphomicrobiales</taxon>
        <taxon>Devosiaceae</taxon>
        <taxon>Maritalea</taxon>
    </lineage>
</organism>
<reference evidence="15 16" key="1">
    <citation type="submission" date="2019-03" db="EMBL/GenBank/DDBJ databases">
        <title>Genomic Encyclopedia of Type Strains, Phase III (KMG-III): the genomes of soil and plant-associated and newly described type strains.</title>
        <authorList>
            <person name="Whitman W."/>
        </authorList>
    </citation>
    <scope>NUCLEOTIDE SEQUENCE [LARGE SCALE GENOMIC DNA]</scope>
    <source>
        <strain evidence="15 16">CGMCC 1.7002</strain>
    </source>
</reference>
<dbReference type="PANTHER" id="PTHR41523">
    <property type="entry name" value="TWO-COMPONENT SYSTEM SENSOR PROTEIN"/>
    <property type="match status" value="1"/>
</dbReference>
<dbReference type="EMBL" id="SNYR01000001">
    <property type="protein sequence ID" value="TDQ67098.1"/>
    <property type="molecule type" value="Genomic_DNA"/>
</dbReference>
<evidence type="ECO:0000256" key="5">
    <source>
        <dbReference type="ARBA" id="ARBA00022679"/>
    </source>
</evidence>
<keyword evidence="8" id="KW-0418">Kinase</keyword>
<gene>
    <name evidence="15" type="ORF">ATL17_1105</name>
</gene>
<dbReference type="Pfam" id="PF07536">
    <property type="entry name" value="HWE_HK"/>
    <property type="match status" value="1"/>
</dbReference>
<dbReference type="GO" id="GO:0016020">
    <property type="term" value="C:membrane"/>
    <property type="evidence" value="ECO:0007669"/>
    <property type="project" value="UniProtKB-SubCell"/>
</dbReference>
<dbReference type="AlphaFoldDB" id="A0A4V3DBM1"/>
<dbReference type="InterPro" id="IPR006189">
    <property type="entry name" value="CHASE_dom"/>
</dbReference>
<keyword evidence="10 13" id="KW-1133">Transmembrane helix</keyword>
<comment type="subcellular location">
    <subcellularLocation>
        <location evidence="2">Membrane</location>
    </subcellularLocation>
</comment>
<keyword evidence="11 13" id="KW-0472">Membrane</keyword>
<evidence type="ECO:0000256" key="3">
    <source>
        <dbReference type="ARBA" id="ARBA00012438"/>
    </source>
</evidence>
<feature type="domain" description="CHASE" evidence="14">
    <location>
        <begin position="68"/>
        <end position="225"/>
    </location>
</feature>
<evidence type="ECO:0000256" key="13">
    <source>
        <dbReference type="SAM" id="Phobius"/>
    </source>
</evidence>
<evidence type="ECO:0000256" key="11">
    <source>
        <dbReference type="ARBA" id="ARBA00023136"/>
    </source>
</evidence>
<evidence type="ECO:0000313" key="15">
    <source>
        <dbReference type="EMBL" id="TDQ67098.1"/>
    </source>
</evidence>
<keyword evidence="12" id="KW-0175">Coiled coil</keyword>